<organism evidence="6 7">
    <name type="scientific">Cryptosporidium xiaoi</name>
    <dbReference type="NCBI Taxonomy" id="659607"/>
    <lineage>
        <taxon>Eukaryota</taxon>
        <taxon>Sar</taxon>
        <taxon>Alveolata</taxon>
        <taxon>Apicomplexa</taxon>
        <taxon>Conoidasida</taxon>
        <taxon>Coccidia</taxon>
        <taxon>Eucoccidiorida</taxon>
        <taxon>Eimeriorina</taxon>
        <taxon>Cryptosporidiidae</taxon>
        <taxon>Cryptosporidium</taxon>
    </lineage>
</organism>
<evidence type="ECO:0000256" key="1">
    <source>
        <dbReference type="ARBA" id="ARBA00008361"/>
    </source>
</evidence>
<proteinExistence type="inferred from homology"/>
<feature type="domain" description="Methyltransferase" evidence="5">
    <location>
        <begin position="61"/>
        <end position="185"/>
    </location>
</feature>
<keyword evidence="3" id="KW-0808">Transferase</keyword>
<protein>
    <recommendedName>
        <fullName evidence="5">Methyltransferase domain-containing protein</fullName>
    </recommendedName>
</protein>
<dbReference type="EMBL" id="JAWDEY010000035">
    <property type="protein sequence ID" value="KAK6588053.1"/>
    <property type="molecule type" value="Genomic_DNA"/>
</dbReference>
<evidence type="ECO:0000259" key="5">
    <source>
        <dbReference type="Pfam" id="PF13847"/>
    </source>
</evidence>
<dbReference type="PANTHER" id="PTHR12176">
    <property type="entry name" value="SAM-DEPENDENT METHYLTRANSFERASE SUPERFAMILY PROTEIN"/>
    <property type="match status" value="1"/>
</dbReference>
<name>A0AAV9XTH1_9CRYT</name>
<keyword evidence="4" id="KW-0511">Multifunctional enzyme</keyword>
<dbReference type="SUPFAM" id="SSF53335">
    <property type="entry name" value="S-adenosyl-L-methionine-dependent methyltransferases"/>
    <property type="match status" value="2"/>
</dbReference>
<dbReference type="Proteomes" id="UP001311799">
    <property type="component" value="Unassembled WGS sequence"/>
</dbReference>
<evidence type="ECO:0000313" key="6">
    <source>
        <dbReference type="EMBL" id="KAK6588053.1"/>
    </source>
</evidence>
<dbReference type="GO" id="GO:0008168">
    <property type="term" value="F:methyltransferase activity"/>
    <property type="evidence" value="ECO:0007669"/>
    <property type="project" value="UniProtKB-KW"/>
</dbReference>
<dbReference type="GO" id="GO:0032259">
    <property type="term" value="P:methylation"/>
    <property type="evidence" value="ECO:0007669"/>
    <property type="project" value="UniProtKB-KW"/>
</dbReference>
<comment type="caution">
    <text evidence="6">The sequence shown here is derived from an EMBL/GenBank/DDBJ whole genome shotgun (WGS) entry which is preliminary data.</text>
</comment>
<dbReference type="PANTHER" id="PTHR12176:SF78">
    <property type="entry name" value="EEF1A LYSINE AND N-TERMINAL METHYLTRANSFERASE"/>
    <property type="match status" value="1"/>
</dbReference>
<evidence type="ECO:0000256" key="4">
    <source>
        <dbReference type="ARBA" id="ARBA00023268"/>
    </source>
</evidence>
<dbReference type="Pfam" id="PF13847">
    <property type="entry name" value="Methyltransf_31"/>
    <property type="match status" value="1"/>
</dbReference>
<evidence type="ECO:0000256" key="2">
    <source>
        <dbReference type="ARBA" id="ARBA00022603"/>
    </source>
</evidence>
<evidence type="ECO:0000256" key="3">
    <source>
        <dbReference type="ARBA" id="ARBA00022679"/>
    </source>
</evidence>
<keyword evidence="2" id="KW-0489">Methyltransferase</keyword>
<dbReference type="InterPro" id="IPR029063">
    <property type="entry name" value="SAM-dependent_MTases_sf"/>
</dbReference>
<gene>
    <name evidence="6" type="ORF">RS030_71098</name>
</gene>
<evidence type="ECO:0000313" key="7">
    <source>
        <dbReference type="Proteomes" id="UP001311799"/>
    </source>
</evidence>
<dbReference type="Gene3D" id="3.40.50.150">
    <property type="entry name" value="Vaccinia Virus protein VP39"/>
    <property type="match status" value="2"/>
</dbReference>
<dbReference type="CDD" id="cd02440">
    <property type="entry name" value="AdoMet_MTases"/>
    <property type="match status" value="1"/>
</dbReference>
<dbReference type="Pfam" id="PF01564">
    <property type="entry name" value="Spermine_synth"/>
    <property type="match status" value="1"/>
</dbReference>
<dbReference type="InterPro" id="IPR051419">
    <property type="entry name" value="Lys/N-term_MeTrsfase_sf"/>
</dbReference>
<dbReference type="InterPro" id="IPR025714">
    <property type="entry name" value="Methyltranfer_dom"/>
</dbReference>
<dbReference type="AlphaFoldDB" id="A0AAV9XTH1"/>
<keyword evidence="7" id="KW-1185">Reference proteome</keyword>
<sequence length="739" mass="85538">MELLPNTAEDFSSSRYWDEFFRRRGENGNHSFEWYGEFCELEDLLVDSMIRSGDGERSRFENKRILHIGCGSSSLGADLYDRGFKNITNIDFSKDIINEMLKKNKKRSEMKWLCVDVEKEFEDYASDANNFGQFDAIIDKGFLDAYLSSNISLDNDPKCMLKSKEYLRQSLALLKDGGKYVLITLGQDYVSKALSLNLYNIGCEIIVEPLIRIKGTKYLPYYIEITKKGDSGDLEHNKKTSFMLREVFNNDDTERREFSIWSLSKKLKELSVMYWDNKYIGLFSPGEIREYQLNSNNSKSFFITVYDSINSNKNDKPTVGLLVPLGQEQDWLYSSRKGMEEISRQACCKRLIVISRLIEEADKEEVVYDDNIIVDEISDFISPLALKESKRFPILTVGDNGRNGEKDPEGTIKRCIYSCDSKYSKKIMIYDIKESEHKIRRQMIFKSSPRLIQSEITLQKDEGNNNKDAFLFKYNKDLSNYYIGVILLSSLLVNKVQNCDDEKTLKTLILGLGGGVLPSVLCSLHSNKIKITAVEIDESVKDVAINYFGVNEKEIDIVIRDAFEYVNFISSKNKDKYDFIVVDINSSNINDSLMCPGTEFIQFEFINKLIKVLDTDGFIVFNVSCRDAERRFQVFNELKNILKAVQDTQICENKHDQDANETNTINNNYPSCFDYDLKTIETGKEEINELWVIKRRTNKEHKNELKTFISENIDLFLKSNSNIENIDKYTWIERLSNIL</sequence>
<accession>A0AAV9XTH1</accession>
<reference evidence="6 7" key="1">
    <citation type="submission" date="2023-10" db="EMBL/GenBank/DDBJ databases">
        <title>Comparative genomics analysis reveals potential genetic determinants of host preference in Cryptosporidium xiaoi.</title>
        <authorList>
            <person name="Xiao L."/>
            <person name="Li J."/>
        </authorList>
    </citation>
    <scope>NUCLEOTIDE SEQUENCE [LARGE SCALE GENOMIC DNA]</scope>
    <source>
        <strain evidence="6 7">52996</strain>
    </source>
</reference>
<comment type="similarity">
    <text evidence="1">Belongs to the methyltransferase superfamily.</text>
</comment>